<evidence type="ECO:0000313" key="3">
    <source>
        <dbReference type="Proteomes" id="UP000095463"/>
    </source>
</evidence>
<dbReference type="Gene3D" id="3.40.630.30">
    <property type="match status" value="1"/>
</dbReference>
<organism evidence="2 3">
    <name type="scientific">Devosia insulae DS-56</name>
    <dbReference type="NCBI Taxonomy" id="1116389"/>
    <lineage>
        <taxon>Bacteria</taxon>
        <taxon>Pseudomonadati</taxon>
        <taxon>Pseudomonadota</taxon>
        <taxon>Alphaproteobacteria</taxon>
        <taxon>Hyphomicrobiales</taxon>
        <taxon>Devosiaceae</taxon>
        <taxon>Devosia</taxon>
    </lineage>
</organism>
<evidence type="ECO:0000259" key="1">
    <source>
        <dbReference type="PROSITE" id="PS51186"/>
    </source>
</evidence>
<dbReference type="Pfam" id="PF13302">
    <property type="entry name" value="Acetyltransf_3"/>
    <property type="match status" value="1"/>
</dbReference>
<evidence type="ECO:0000313" key="2">
    <source>
        <dbReference type="EMBL" id="OEO27913.1"/>
    </source>
</evidence>
<reference evidence="2 3" key="1">
    <citation type="journal article" date="2015" name="Genome Announc.">
        <title>Genome Assemblies of Three Soil-Associated Devosia species: D. insulae, D. limi, and D. soli.</title>
        <authorList>
            <person name="Hassan Y.I."/>
            <person name="Lepp D."/>
            <person name="Zhou T."/>
        </authorList>
    </citation>
    <scope>NUCLEOTIDE SEQUENCE [LARGE SCALE GENOMIC DNA]</scope>
    <source>
        <strain evidence="2 3">DS-56</strain>
    </source>
</reference>
<dbReference type="EMBL" id="LAJE02000410">
    <property type="protein sequence ID" value="OEO27913.1"/>
    <property type="molecule type" value="Genomic_DNA"/>
</dbReference>
<name>A0A1E5XH48_9HYPH</name>
<dbReference type="InterPro" id="IPR000182">
    <property type="entry name" value="GNAT_dom"/>
</dbReference>
<sequence>MVPLTAEHRQAFQQSREAFAALLGVTLPAGWPEFPEAFGPGFPEAPAPWSPYLFLHRDEPRLIGNGGYVGAPDADGVVEIGYEIGPEHQGRGFATEAAGAMVATAFEAGARAVIAHSLAETNASNAVLQKLGMRFDGALEQEGMQIWRWRIDRQD</sequence>
<dbReference type="InterPro" id="IPR051531">
    <property type="entry name" value="N-acetyltransferase"/>
</dbReference>
<gene>
    <name evidence="2" type="ORF">VW23_007280</name>
</gene>
<dbReference type="SUPFAM" id="SSF55729">
    <property type="entry name" value="Acyl-CoA N-acyltransferases (Nat)"/>
    <property type="match status" value="1"/>
</dbReference>
<protein>
    <recommendedName>
        <fullName evidence="1">N-acetyltransferase domain-containing protein</fullName>
    </recommendedName>
</protein>
<keyword evidence="3" id="KW-1185">Reference proteome</keyword>
<dbReference type="PROSITE" id="PS51186">
    <property type="entry name" value="GNAT"/>
    <property type="match status" value="1"/>
</dbReference>
<dbReference type="PANTHER" id="PTHR43792:SF13">
    <property type="entry name" value="ACETYLTRANSFERASE"/>
    <property type="match status" value="1"/>
</dbReference>
<feature type="domain" description="N-acetyltransferase" evidence="1">
    <location>
        <begin position="6"/>
        <end position="152"/>
    </location>
</feature>
<dbReference type="Proteomes" id="UP000095463">
    <property type="component" value="Unassembled WGS sequence"/>
</dbReference>
<dbReference type="PANTHER" id="PTHR43792">
    <property type="entry name" value="GNAT FAMILY, PUTATIVE (AFU_ORTHOLOGUE AFUA_3G00765)-RELATED-RELATED"/>
    <property type="match status" value="1"/>
</dbReference>
<dbReference type="GO" id="GO:0016747">
    <property type="term" value="F:acyltransferase activity, transferring groups other than amino-acyl groups"/>
    <property type="evidence" value="ECO:0007669"/>
    <property type="project" value="InterPro"/>
</dbReference>
<dbReference type="AlphaFoldDB" id="A0A1E5XH48"/>
<comment type="caution">
    <text evidence="2">The sequence shown here is derived from an EMBL/GenBank/DDBJ whole genome shotgun (WGS) entry which is preliminary data.</text>
</comment>
<proteinExistence type="predicted"/>
<accession>A0A1E5XH48</accession>
<dbReference type="CDD" id="cd04301">
    <property type="entry name" value="NAT_SF"/>
    <property type="match status" value="1"/>
</dbReference>
<dbReference type="InterPro" id="IPR016181">
    <property type="entry name" value="Acyl_CoA_acyltransferase"/>
</dbReference>